<feature type="compositionally biased region" description="Low complexity" evidence="4">
    <location>
        <begin position="409"/>
        <end position="436"/>
    </location>
</feature>
<feature type="compositionally biased region" description="Low complexity" evidence="4">
    <location>
        <begin position="566"/>
        <end position="598"/>
    </location>
</feature>
<dbReference type="Pfam" id="PF00076">
    <property type="entry name" value="RRM_1"/>
    <property type="match status" value="1"/>
</dbReference>
<evidence type="ECO:0000256" key="4">
    <source>
        <dbReference type="SAM" id="MobiDB-lite"/>
    </source>
</evidence>
<keyword evidence="7" id="KW-1185">Reference proteome</keyword>
<organism evidence="6 7">
    <name type="scientific">Ogataea philodendri</name>
    <dbReference type="NCBI Taxonomy" id="1378263"/>
    <lineage>
        <taxon>Eukaryota</taxon>
        <taxon>Fungi</taxon>
        <taxon>Dikarya</taxon>
        <taxon>Ascomycota</taxon>
        <taxon>Saccharomycotina</taxon>
        <taxon>Pichiomycetes</taxon>
        <taxon>Pichiales</taxon>
        <taxon>Pichiaceae</taxon>
        <taxon>Ogataea</taxon>
    </lineage>
</organism>
<evidence type="ECO:0000256" key="1">
    <source>
        <dbReference type="ARBA" id="ARBA00022553"/>
    </source>
</evidence>
<evidence type="ECO:0000259" key="5">
    <source>
        <dbReference type="PROSITE" id="PS50102"/>
    </source>
</evidence>
<gene>
    <name evidence="6" type="ORF">OGAPHI_002466</name>
</gene>
<keyword evidence="2 3" id="KW-0694">RNA-binding</keyword>
<sequence>MSGKFDTSLNNASEDTLTSGLKDDAYDESKINDQMANLSFSTTSTTQSSAVVRIKNVPSDTTLREAFLIFSLCLDEVTFVDLVHEVESPTHGSSPVPLNNGSISTSLSSHGSVSSSLVIIARFSSLKTAQQVAQLLDDKCLFGTAYQPVNVELISDQHDSSASFANSPYAQTSPSHSSSAVPIISSLGPPQTSNIGMNKRPPLSTQRSRFLFSDPFSSHNSSNIQPPGSSTSSASSSTSQAQTLTSQSAGTLPSGLIPAPQGSSSTPTSATSAQNVLEQLTSPLLASSGKGMLLMDSHSDYDQLVRPWSTGSSLSSSQPNVNSSQNGSSHPGGTPTKSVPESLTINTGLASSIPTGLPTPITNEWDRRRQGSAFFNGSQPTTSSSAPSQSSGTSQSLLVNGGSTPSITSPPFQQQQPQPSSQSQSQPQSQQQQQQQHIPELSLLARVPPPANPADQNPPCNTLYVGNLPPDATELELRTLFQPQKGFRRLSFRTKQNTGNSSSSHHGPMCFVEFEDVAYATRALAELYGRTLPRANGSSSNNKGGIRLSFSKNPLGVRGPGQNRRGSANPGYNSGNNSSQNGNSNGGNSQNGGVNYNGFQQYSYQQMPLSQYPK</sequence>
<dbReference type="InterPro" id="IPR035979">
    <property type="entry name" value="RBD_domain_sf"/>
</dbReference>
<dbReference type="PROSITE" id="PS50102">
    <property type="entry name" value="RRM"/>
    <property type="match status" value="1"/>
</dbReference>
<feature type="compositionally biased region" description="Low complexity" evidence="4">
    <location>
        <begin position="229"/>
        <end position="249"/>
    </location>
</feature>
<dbReference type="InterPro" id="IPR012677">
    <property type="entry name" value="Nucleotide-bd_a/b_plait_sf"/>
</dbReference>
<protein>
    <recommendedName>
        <fullName evidence="5">RRM domain-containing protein</fullName>
    </recommendedName>
</protein>
<feature type="compositionally biased region" description="Low complexity" evidence="4">
    <location>
        <begin position="311"/>
        <end position="329"/>
    </location>
</feature>
<evidence type="ECO:0000256" key="3">
    <source>
        <dbReference type="PROSITE-ProRule" id="PRU00176"/>
    </source>
</evidence>
<dbReference type="EMBL" id="JAEUBE010000158">
    <property type="protein sequence ID" value="KAH3668712.1"/>
    <property type="molecule type" value="Genomic_DNA"/>
</dbReference>
<dbReference type="SMART" id="SM00360">
    <property type="entry name" value="RRM"/>
    <property type="match status" value="1"/>
</dbReference>
<proteinExistence type="predicted"/>
<dbReference type="InterPro" id="IPR000504">
    <property type="entry name" value="RRM_dom"/>
</dbReference>
<feature type="compositionally biased region" description="Polar residues" evidence="4">
    <location>
        <begin position="1"/>
        <end position="19"/>
    </location>
</feature>
<feature type="compositionally biased region" description="Polar residues" evidence="4">
    <location>
        <begin position="397"/>
        <end position="407"/>
    </location>
</feature>
<feature type="region of interest" description="Disordered" evidence="4">
    <location>
        <begin position="1"/>
        <end position="20"/>
    </location>
</feature>
<feature type="region of interest" description="Disordered" evidence="4">
    <location>
        <begin position="372"/>
        <end position="437"/>
    </location>
</feature>
<feature type="region of interest" description="Disordered" evidence="4">
    <location>
        <begin position="532"/>
        <end position="600"/>
    </location>
</feature>
<dbReference type="OrthoDB" id="431169at2759"/>
<dbReference type="AlphaFoldDB" id="A0A9P8PCE0"/>
<feature type="domain" description="RRM" evidence="5">
    <location>
        <begin position="461"/>
        <end position="553"/>
    </location>
</feature>
<reference evidence="6" key="2">
    <citation type="submission" date="2021-01" db="EMBL/GenBank/DDBJ databases">
        <authorList>
            <person name="Schikora-Tamarit M.A."/>
        </authorList>
    </citation>
    <scope>NUCLEOTIDE SEQUENCE</scope>
    <source>
        <strain evidence="6">CBS6075</strain>
    </source>
</reference>
<comment type="caution">
    <text evidence="6">The sequence shown here is derived from an EMBL/GenBank/DDBJ whole genome shotgun (WGS) entry which is preliminary data.</text>
</comment>
<evidence type="ECO:0000256" key="2">
    <source>
        <dbReference type="ARBA" id="ARBA00022884"/>
    </source>
</evidence>
<feature type="compositionally biased region" description="Low complexity" evidence="4">
    <location>
        <begin position="258"/>
        <end position="272"/>
    </location>
</feature>
<dbReference type="PANTHER" id="PTHR10501">
    <property type="entry name" value="U1 SMALL NUCLEAR RIBONUCLEOPROTEIN A/U2 SMALL NUCLEAR RIBONUCLEOPROTEIN B"/>
    <property type="match status" value="1"/>
</dbReference>
<feature type="region of interest" description="Disordered" evidence="4">
    <location>
        <begin position="165"/>
        <end position="203"/>
    </location>
</feature>
<feature type="compositionally biased region" description="Polar residues" evidence="4">
    <location>
        <begin position="215"/>
        <end position="228"/>
    </location>
</feature>
<dbReference type="GO" id="GO:0003723">
    <property type="term" value="F:RNA binding"/>
    <property type="evidence" value="ECO:0007669"/>
    <property type="project" value="UniProtKB-UniRule"/>
</dbReference>
<dbReference type="GO" id="GO:0008361">
    <property type="term" value="P:regulation of cell size"/>
    <property type="evidence" value="ECO:0007669"/>
    <property type="project" value="UniProtKB-ARBA"/>
</dbReference>
<dbReference type="FunFam" id="3.30.70.330:FF:000089">
    <property type="entry name" value="RNA binding protein"/>
    <property type="match status" value="1"/>
</dbReference>
<dbReference type="GeneID" id="70234433"/>
<feature type="compositionally biased region" description="Low complexity" evidence="4">
    <location>
        <begin position="167"/>
        <end position="186"/>
    </location>
</feature>
<dbReference type="Proteomes" id="UP000769157">
    <property type="component" value="Unassembled WGS sequence"/>
</dbReference>
<keyword evidence="1" id="KW-0597">Phosphoprotein</keyword>
<accession>A0A9P8PCE0</accession>
<feature type="region of interest" description="Disordered" evidence="4">
    <location>
        <begin position="215"/>
        <end position="272"/>
    </location>
</feature>
<reference evidence="6" key="1">
    <citation type="journal article" date="2021" name="Open Biol.">
        <title>Shared evolutionary footprints suggest mitochondrial oxidative damage underlies multiple complex I losses in fungi.</title>
        <authorList>
            <person name="Schikora-Tamarit M.A."/>
            <person name="Marcet-Houben M."/>
            <person name="Nosek J."/>
            <person name="Gabaldon T."/>
        </authorList>
    </citation>
    <scope>NUCLEOTIDE SEQUENCE</scope>
    <source>
        <strain evidence="6">CBS6075</strain>
    </source>
</reference>
<dbReference type="RefSeq" id="XP_046063126.1">
    <property type="nucleotide sequence ID" value="XM_046203339.1"/>
</dbReference>
<feature type="region of interest" description="Disordered" evidence="4">
    <location>
        <begin position="309"/>
        <end position="342"/>
    </location>
</feature>
<name>A0A9P8PCE0_9ASCO</name>
<dbReference type="SUPFAM" id="SSF54928">
    <property type="entry name" value="RNA-binding domain, RBD"/>
    <property type="match status" value="1"/>
</dbReference>
<evidence type="ECO:0000313" key="7">
    <source>
        <dbReference type="Proteomes" id="UP000769157"/>
    </source>
</evidence>
<evidence type="ECO:0000313" key="6">
    <source>
        <dbReference type="EMBL" id="KAH3668712.1"/>
    </source>
</evidence>
<dbReference type="Gene3D" id="3.30.70.330">
    <property type="match status" value="1"/>
</dbReference>
<feature type="compositionally biased region" description="Low complexity" evidence="4">
    <location>
        <begin position="377"/>
        <end position="396"/>
    </location>
</feature>